<dbReference type="Pfam" id="PF08156">
    <property type="entry name" value="NOP5NT"/>
    <property type="match status" value="1"/>
</dbReference>
<dbReference type="InterPro" id="IPR036070">
    <property type="entry name" value="Nop_dom_sf"/>
</dbReference>
<dbReference type="GO" id="GO:0042254">
    <property type="term" value="P:ribosome biogenesis"/>
    <property type="evidence" value="ECO:0007669"/>
    <property type="project" value="UniProtKB-KW"/>
</dbReference>
<dbReference type="PROSITE" id="PS51358">
    <property type="entry name" value="NOP"/>
    <property type="match status" value="1"/>
</dbReference>
<feature type="region of interest" description="Disordered" evidence="8">
    <location>
        <begin position="402"/>
        <end position="525"/>
    </location>
</feature>
<dbReference type="FunFam" id="1.10.246.90:FF:000003">
    <property type="entry name" value="Nucleolar protein 58"/>
    <property type="match status" value="1"/>
</dbReference>
<dbReference type="InterPro" id="IPR002687">
    <property type="entry name" value="Nop_dom"/>
</dbReference>
<dbReference type="Pfam" id="PF01798">
    <property type="entry name" value="Nop"/>
    <property type="match status" value="1"/>
</dbReference>
<dbReference type="InterPro" id="IPR012974">
    <property type="entry name" value="NOP58/56_N"/>
</dbReference>
<dbReference type="EMBL" id="QEAP01000016">
    <property type="protein sequence ID" value="TPX77695.1"/>
    <property type="molecule type" value="Genomic_DNA"/>
</dbReference>
<evidence type="ECO:0000256" key="8">
    <source>
        <dbReference type="SAM" id="MobiDB-lite"/>
    </source>
</evidence>
<dbReference type="AlphaFoldDB" id="A0A507FQ38"/>
<dbReference type="SUPFAM" id="SSF89124">
    <property type="entry name" value="Nop domain"/>
    <property type="match status" value="1"/>
</dbReference>
<name>A0A507FQ38_9FUNG</name>
<proteinExistence type="inferred from homology"/>
<comment type="subcellular location">
    <subcellularLocation>
        <location evidence="1">Nucleus</location>
        <location evidence="1">Nucleolus</location>
    </subcellularLocation>
</comment>
<dbReference type="InterPro" id="IPR042239">
    <property type="entry name" value="Nop_C"/>
</dbReference>
<evidence type="ECO:0000313" key="10">
    <source>
        <dbReference type="EMBL" id="TPX77695.1"/>
    </source>
</evidence>
<dbReference type="Gene3D" id="1.10.246.90">
    <property type="entry name" value="Nop domain"/>
    <property type="match status" value="1"/>
</dbReference>
<comment type="function">
    <text evidence="7">Required for pre-18S rRNA processing. May bind microtubules.</text>
</comment>
<evidence type="ECO:0000256" key="1">
    <source>
        <dbReference type="ARBA" id="ARBA00004604"/>
    </source>
</evidence>
<evidence type="ECO:0000256" key="3">
    <source>
        <dbReference type="ARBA" id="ARBA00020379"/>
    </source>
</evidence>
<dbReference type="GO" id="GO:0030515">
    <property type="term" value="F:snoRNA binding"/>
    <property type="evidence" value="ECO:0007669"/>
    <property type="project" value="InterPro"/>
</dbReference>
<dbReference type="PANTHER" id="PTHR10894">
    <property type="entry name" value="NUCLEOLAR PROTEIN 5 NUCLEOLAR PROTEIN NOP5 NOP58"/>
    <property type="match status" value="1"/>
</dbReference>
<dbReference type="FunFam" id="1.10.287.4070:FF:000001">
    <property type="entry name" value="Probable Nucleolar protein 58"/>
    <property type="match status" value="1"/>
</dbReference>
<keyword evidence="5" id="KW-0539">Nucleus</keyword>
<dbReference type="GO" id="GO:0032040">
    <property type="term" value="C:small-subunit processome"/>
    <property type="evidence" value="ECO:0007669"/>
    <property type="project" value="InterPro"/>
</dbReference>
<keyword evidence="6" id="KW-0687">Ribonucleoprotein</keyword>
<dbReference type="InterPro" id="IPR012976">
    <property type="entry name" value="NOSIC"/>
</dbReference>
<sequence>MLVLFETPAGYALFKMKDESKLDDPDAIFNYFASADAANKTLKLKAFSKFENTTDAMSAVTALVEGKLSKGLKKFLTTELSELDLKETLAVGDSKLAASIAKKLEINVVSDSTTLELMRGIRSQISTLISGLPEADMNAMVLGLSHSLSRYKLKFSPDKVDTMIIQAIHLLDDLDKELNTYAMRVKEWYGWHFPEMTKLIVDNLAYAKVVKTMGFRSNAAETDLSTVLPEELEKEVKDAAEISMGTEISDEDLENIHHLADQIISITEYRVQLYDYLKNRMAAIAPNLTCLVGELVGARLIAHAGSLLNLSKQPASTIQILGAEKALFRALKSKHDTPKYGLLYHASLVGQAGPKIKGKMARTVATKAALSIRVDALGESEGPTVGIELRAKMEARLRQLEGKAKSTVGSATKGKKDGQKKFEFKQAKSYNASSDVAMAEDTPKKRKVDDDDEVEEPVKAKKSKKAKAEESDEEEEKPKKSKKSDEDGEGEKKKKKKKEKKEETTDEAEEKPKKKKKKSKSEDDE</sequence>
<organism evidence="10 11">
    <name type="scientific">Chytriomyces confervae</name>
    <dbReference type="NCBI Taxonomy" id="246404"/>
    <lineage>
        <taxon>Eukaryota</taxon>
        <taxon>Fungi</taxon>
        <taxon>Fungi incertae sedis</taxon>
        <taxon>Chytridiomycota</taxon>
        <taxon>Chytridiomycota incertae sedis</taxon>
        <taxon>Chytridiomycetes</taxon>
        <taxon>Chytridiales</taxon>
        <taxon>Chytriomycetaceae</taxon>
        <taxon>Chytriomyces</taxon>
    </lineage>
</organism>
<dbReference type="InterPro" id="IPR045056">
    <property type="entry name" value="Nop56/Nop58"/>
</dbReference>
<evidence type="ECO:0000259" key="9">
    <source>
        <dbReference type="PROSITE" id="PS51358"/>
    </source>
</evidence>
<evidence type="ECO:0000256" key="5">
    <source>
        <dbReference type="ARBA" id="ARBA00023242"/>
    </source>
</evidence>
<dbReference type="SMART" id="SM00931">
    <property type="entry name" value="NOSIC"/>
    <property type="match status" value="1"/>
</dbReference>
<feature type="compositionally biased region" description="Basic and acidic residues" evidence="8">
    <location>
        <begin position="414"/>
        <end position="426"/>
    </location>
</feature>
<dbReference type="Gene3D" id="1.10.287.4070">
    <property type="match status" value="1"/>
</dbReference>
<evidence type="ECO:0000256" key="7">
    <source>
        <dbReference type="ARBA" id="ARBA00024837"/>
    </source>
</evidence>
<evidence type="ECO:0000313" key="11">
    <source>
        <dbReference type="Proteomes" id="UP000320333"/>
    </source>
</evidence>
<feature type="domain" description="Nop" evidence="9">
    <location>
        <begin position="284"/>
        <end position="402"/>
    </location>
</feature>
<dbReference type="PANTHER" id="PTHR10894:SF1">
    <property type="entry name" value="NUCLEOLAR PROTEIN 58"/>
    <property type="match status" value="1"/>
</dbReference>
<comment type="caution">
    <text evidence="10">The sequence shown here is derived from an EMBL/GenBank/DDBJ whole genome shotgun (WGS) entry which is preliminary data.</text>
</comment>
<keyword evidence="4" id="KW-0690">Ribosome biogenesis</keyword>
<dbReference type="OrthoDB" id="6780543at2759"/>
<comment type="similarity">
    <text evidence="2">Belongs to the NOP5/NOP56 family.</text>
</comment>
<dbReference type="GO" id="GO:0031428">
    <property type="term" value="C:box C/D methylation guide snoRNP complex"/>
    <property type="evidence" value="ECO:0007669"/>
    <property type="project" value="InterPro"/>
</dbReference>
<keyword evidence="11" id="KW-1185">Reference proteome</keyword>
<accession>A0A507FQ38</accession>
<evidence type="ECO:0000256" key="2">
    <source>
        <dbReference type="ARBA" id="ARBA00009211"/>
    </source>
</evidence>
<reference evidence="10 11" key="1">
    <citation type="journal article" date="2019" name="Sci. Rep.">
        <title>Comparative genomics of chytrid fungi reveal insights into the obligate biotrophic and pathogenic lifestyle of Synchytrium endobioticum.</title>
        <authorList>
            <person name="van de Vossenberg B.T.L.H."/>
            <person name="Warris S."/>
            <person name="Nguyen H.D.T."/>
            <person name="van Gent-Pelzer M.P.E."/>
            <person name="Joly D.L."/>
            <person name="van de Geest H.C."/>
            <person name="Bonants P.J.M."/>
            <person name="Smith D.S."/>
            <person name="Levesque C.A."/>
            <person name="van der Lee T.A.J."/>
        </authorList>
    </citation>
    <scope>NUCLEOTIDE SEQUENCE [LARGE SCALE GENOMIC DNA]</scope>
    <source>
        <strain evidence="10 11">CBS 675.73</strain>
    </source>
</reference>
<gene>
    <name evidence="10" type="ORF">CcCBS67573_g01065</name>
</gene>
<evidence type="ECO:0000256" key="6">
    <source>
        <dbReference type="ARBA" id="ARBA00023274"/>
    </source>
</evidence>
<evidence type="ECO:0000256" key="4">
    <source>
        <dbReference type="ARBA" id="ARBA00022517"/>
    </source>
</evidence>
<protein>
    <recommendedName>
        <fullName evidence="3">Nucleolar protein 58</fullName>
    </recommendedName>
</protein>
<dbReference type="STRING" id="246404.A0A507FQ38"/>
<dbReference type="Proteomes" id="UP000320333">
    <property type="component" value="Unassembled WGS sequence"/>
</dbReference>